<dbReference type="OrthoDB" id="6773352at2759"/>
<evidence type="ECO:0000313" key="1">
    <source>
        <dbReference type="EMBL" id="EYC11315.1"/>
    </source>
</evidence>
<reference evidence="2" key="1">
    <citation type="journal article" date="2015" name="Nat. Genet.">
        <title>The genome and transcriptome of the zoonotic hookworm Ancylostoma ceylanicum identify infection-specific gene families.</title>
        <authorList>
            <person name="Schwarz E.M."/>
            <person name="Hu Y."/>
            <person name="Antoshechkin I."/>
            <person name="Miller M.M."/>
            <person name="Sternberg P.W."/>
            <person name="Aroian R.V."/>
        </authorList>
    </citation>
    <scope>NUCLEOTIDE SEQUENCE</scope>
    <source>
        <strain evidence="2">HY135</strain>
    </source>
</reference>
<accession>A0A016U809</accession>
<proteinExistence type="predicted"/>
<comment type="caution">
    <text evidence="1">The sequence shown here is derived from an EMBL/GenBank/DDBJ whole genome shotgun (WGS) entry which is preliminary data.</text>
</comment>
<evidence type="ECO:0000313" key="2">
    <source>
        <dbReference type="Proteomes" id="UP000024635"/>
    </source>
</evidence>
<gene>
    <name evidence="1" type="primary">Acey_s0051.g2137</name>
    <name evidence="1" type="ORF">Y032_0051g2137</name>
</gene>
<dbReference type="EMBL" id="JARK01001387">
    <property type="protein sequence ID" value="EYC11315.1"/>
    <property type="molecule type" value="Genomic_DNA"/>
</dbReference>
<dbReference type="AlphaFoldDB" id="A0A016U809"/>
<keyword evidence="2" id="KW-1185">Reference proteome</keyword>
<dbReference type="Proteomes" id="UP000024635">
    <property type="component" value="Unassembled WGS sequence"/>
</dbReference>
<sequence>MREAKAAVARAKKAAMDNLYDKLESSQGGKDVSRLAKARHRASLDATEVRAVKSEEGDVLRDLMAVKERAYFAHLLNEEFPRKKNFPGEPVAGPVQPSTVDEVRKTVKKMKVKKAPGPDGIPMEAWR</sequence>
<protein>
    <recommendedName>
        <fullName evidence="3">Reverse transcriptase domain-containing protein</fullName>
    </recommendedName>
</protein>
<name>A0A016U809_9BILA</name>
<organism evidence="1 2">
    <name type="scientific">Ancylostoma ceylanicum</name>
    <dbReference type="NCBI Taxonomy" id="53326"/>
    <lineage>
        <taxon>Eukaryota</taxon>
        <taxon>Metazoa</taxon>
        <taxon>Ecdysozoa</taxon>
        <taxon>Nematoda</taxon>
        <taxon>Chromadorea</taxon>
        <taxon>Rhabditida</taxon>
        <taxon>Rhabditina</taxon>
        <taxon>Rhabditomorpha</taxon>
        <taxon>Strongyloidea</taxon>
        <taxon>Ancylostomatidae</taxon>
        <taxon>Ancylostomatinae</taxon>
        <taxon>Ancylostoma</taxon>
    </lineage>
</organism>
<evidence type="ECO:0008006" key="3">
    <source>
        <dbReference type="Google" id="ProtNLM"/>
    </source>
</evidence>